<name>A0ABS9U3P6_9MICC</name>
<gene>
    <name evidence="6" type="ORF">L0M17_13050</name>
</gene>
<comment type="similarity">
    <text evidence="2">Belongs to the RecX family.</text>
</comment>
<comment type="caution">
    <text evidence="6">The sequence shown here is derived from an EMBL/GenBank/DDBJ whole genome shotgun (WGS) entry which is preliminary data.</text>
</comment>
<dbReference type="PANTHER" id="PTHR33602">
    <property type="entry name" value="REGULATORY PROTEIN RECX FAMILY PROTEIN"/>
    <property type="match status" value="1"/>
</dbReference>
<dbReference type="Pfam" id="PF02631">
    <property type="entry name" value="RecX_HTH2"/>
    <property type="match status" value="1"/>
</dbReference>
<dbReference type="Gene3D" id="1.10.10.10">
    <property type="entry name" value="Winged helix-like DNA-binding domain superfamily/Winged helix DNA-binding domain"/>
    <property type="match status" value="1"/>
</dbReference>
<feature type="domain" description="RecX second three-helical" evidence="5">
    <location>
        <begin position="16"/>
        <end position="57"/>
    </location>
</feature>
<evidence type="ECO:0000313" key="7">
    <source>
        <dbReference type="Proteomes" id="UP001202922"/>
    </source>
</evidence>
<dbReference type="PANTHER" id="PTHR33602:SF1">
    <property type="entry name" value="REGULATORY PROTEIN RECX FAMILY PROTEIN"/>
    <property type="match status" value="1"/>
</dbReference>
<dbReference type="InterPro" id="IPR036388">
    <property type="entry name" value="WH-like_DNA-bd_sf"/>
</dbReference>
<accession>A0ABS9U3P6</accession>
<comment type="subcellular location">
    <subcellularLocation>
        <location evidence="1">Cytoplasm</location>
    </subcellularLocation>
</comment>
<organism evidence="6 7">
    <name type="scientific">Sinomonas terrae</name>
    <dbReference type="NCBI Taxonomy" id="2908838"/>
    <lineage>
        <taxon>Bacteria</taxon>
        <taxon>Bacillati</taxon>
        <taxon>Actinomycetota</taxon>
        <taxon>Actinomycetes</taxon>
        <taxon>Micrococcales</taxon>
        <taxon>Micrococcaceae</taxon>
        <taxon>Sinomonas</taxon>
    </lineage>
</organism>
<dbReference type="Proteomes" id="UP001202922">
    <property type="component" value="Unassembled WGS sequence"/>
</dbReference>
<evidence type="ECO:0000256" key="4">
    <source>
        <dbReference type="ARBA" id="ARBA00022490"/>
    </source>
</evidence>
<dbReference type="InterPro" id="IPR053924">
    <property type="entry name" value="RecX_HTH_2nd"/>
</dbReference>
<proteinExistence type="inferred from homology"/>
<evidence type="ECO:0000313" key="6">
    <source>
        <dbReference type="EMBL" id="MCH6470890.1"/>
    </source>
</evidence>
<keyword evidence="7" id="KW-1185">Reference proteome</keyword>
<reference evidence="6 7" key="1">
    <citation type="submission" date="2022-03" db="EMBL/GenBank/DDBJ databases">
        <title>Sinomonas sp. isolated from a soil.</title>
        <authorList>
            <person name="Han J."/>
            <person name="Kim D.-U."/>
        </authorList>
    </citation>
    <scope>NUCLEOTIDE SEQUENCE [LARGE SCALE GENOMIC DNA]</scope>
    <source>
        <strain evidence="6 7">5-5</strain>
    </source>
</reference>
<keyword evidence="4" id="KW-0963">Cytoplasm</keyword>
<evidence type="ECO:0000256" key="2">
    <source>
        <dbReference type="ARBA" id="ARBA00009695"/>
    </source>
</evidence>
<dbReference type="InterPro" id="IPR003783">
    <property type="entry name" value="Regulatory_RecX"/>
</dbReference>
<protein>
    <recommendedName>
        <fullName evidence="3">Regulatory protein RecX</fullName>
    </recommendedName>
</protein>
<evidence type="ECO:0000256" key="1">
    <source>
        <dbReference type="ARBA" id="ARBA00004496"/>
    </source>
</evidence>
<evidence type="ECO:0000259" key="5">
    <source>
        <dbReference type="Pfam" id="PF02631"/>
    </source>
</evidence>
<sequence>MAAALLDRFEDIGLIDDVDFAEMWVRSRFATKGLSKSALRRELASKGIDGPVAEEALTELSDEDELGAARELVERRMRPFDGEDPAARDRELRRLVGMLARKGHPPGRAFRVAAEALDAGNNQ</sequence>
<dbReference type="EMBL" id="JAKZBV010000001">
    <property type="protein sequence ID" value="MCH6470890.1"/>
    <property type="molecule type" value="Genomic_DNA"/>
</dbReference>
<evidence type="ECO:0000256" key="3">
    <source>
        <dbReference type="ARBA" id="ARBA00018111"/>
    </source>
</evidence>